<evidence type="ECO:0000259" key="7">
    <source>
        <dbReference type="Pfam" id="PF21273"/>
    </source>
</evidence>
<sequence length="274" mass="32007">MYRWAPIFFRKILYEDIGSTVGKIVSAYTNLFLIIFHCIWFFFSVIRKLQPYECPYISQKTIPGSLRLYLMKNYWDLEYDLELMTDPVGLDILYAQAVSDVHRESIVVHKDTKTILNQLEASGAKKEYVDLARKLKYYGFIEFEPCTCDFPKPNTKVVVNIGLREINFRIRSSEGEIREGTFKVTRMRCWKITINKEEDNDASNARHNTSQANQTQLSFEYLLAKNKLQWITIQSNQAILMSNLLQSIIDELVLKKTHEDEGRTVRNVSLVSFS</sequence>
<dbReference type="InterPro" id="IPR011993">
    <property type="entry name" value="PH-like_dom_sf"/>
</dbReference>
<evidence type="ECO:0000256" key="1">
    <source>
        <dbReference type="ARBA" id="ARBA00010883"/>
    </source>
</evidence>
<dbReference type="InterPro" id="IPR037836">
    <property type="entry name" value="SNX17_FERM-like_dom"/>
</dbReference>
<feature type="domain" description="Sortin nexin 17/31 FERM" evidence="7">
    <location>
        <begin position="27"/>
        <end position="75"/>
    </location>
</feature>
<dbReference type="GO" id="GO:0035091">
    <property type="term" value="F:phosphatidylinositol binding"/>
    <property type="evidence" value="ECO:0007669"/>
    <property type="project" value="TreeGrafter"/>
</dbReference>
<dbReference type="InterPro" id="IPR040842">
    <property type="entry name" value="SNX17/31_FERM"/>
</dbReference>
<dbReference type="PaxDb" id="121845-A0A1S3CVM9"/>
<evidence type="ECO:0000313" key="8">
    <source>
        <dbReference type="Proteomes" id="UP000079169"/>
    </source>
</evidence>
<dbReference type="FunFam" id="1.20.80.60:FF:000001">
    <property type="entry name" value="Sorting nexin-17 isoform1"/>
    <property type="match status" value="1"/>
</dbReference>
<feature type="domain" description="Sortin nexin 17/31 FERM" evidence="6">
    <location>
        <begin position="76"/>
        <end position="136"/>
    </location>
</feature>
<proteinExistence type="inferred from homology"/>
<dbReference type="InterPro" id="IPR048763">
    <property type="entry name" value="SNX17-31_FERM_F1"/>
</dbReference>
<dbReference type="PANTHER" id="PTHR12431:SF14">
    <property type="entry name" value="LD15323P"/>
    <property type="match status" value="1"/>
</dbReference>
<dbReference type="Proteomes" id="UP000079169">
    <property type="component" value="Unplaced"/>
</dbReference>
<dbReference type="Pfam" id="PF21273">
    <property type="entry name" value="SNX17-27-31_F1_FERM"/>
    <property type="match status" value="1"/>
</dbReference>
<dbReference type="AlphaFoldDB" id="A0A1S3CVM9"/>
<dbReference type="Gene3D" id="2.30.29.30">
    <property type="entry name" value="Pleckstrin-homology domain (PH domain)/Phosphotyrosine-binding domain (PTB)"/>
    <property type="match status" value="1"/>
</dbReference>
<dbReference type="InterPro" id="IPR048767">
    <property type="entry name" value="SNX17-31_FERM_F2"/>
</dbReference>
<dbReference type="GeneID" id="103506054"/>
<evidence type="ECO:0000256" key="3">
    <source>
        <dbReference type="ARBA" id="ARBA00022927"/>
    </source>
</evidence>
<dbReference type="GO" id="GO:0005769">
    <property type="term" value="C:early endosome"/>
    <property type="evidence" value="ECO:0007669"/>
    <property type="project" value="TreeGrafter"/>
</dbReference>
<dbReference type="RefSeq" id="XP_008468658.2">
    <property type="nucleotide sequence ID" value="XM_008470436.2"/>
</dbReference>
<gene>
    <name evidence="9" type="primary">LOC103506054</name>
</gene>
<dbReference type="CDD" id="cd13337">
    <property type="entry name" value="FERM-like_C_SNX17"/>
    <property type="match status" value="1"/>
</dbReference>
<evidence type="ECO:0000313" key="9">
    <source>
        <dbReference type="RefSeq" id="XP_008468658.2"/>
    </source>
</evidence>
<organism evidence="8 9">
    <name type="scientific">Diaphorina citri</name>
    <name type="common">Asian citrus psyllid</name>
    <dbReference type="NCBI Taxonomy" id="121845"/>
    <lineage>
        <taxon>Eukaryota</taxon>
        <taxon>Metazoa</taxon>
        <taxon>Ecdysozoa</taxon>
        <taxon>Arthropoda</taxon>
        <taxon>Hexapoda</taxon>
        <taxon>Insecta</taxon>
        <taxon>Pterygota</taxon>
        <taxon>Neoptera</taxon>
        <taxon>Paraneoptera</taxon>
        <taxon>Hemiptera</taxon>
        <taxon>Sternorrhyncha</taxon>
        <taxon>Psylloidea</taxon>
        <taxon>Psyllidae</taxon>
        <taxon>Diaphorininae</taxon>
        <taxon>Diaphorina</taxon>
    </lineage>
</organism>
<comment type="similarity">
    <text evidence="1">Belongs to the sorting nexin family.</text>
</comment>
<evidence type="ECO:0000259" key="5">
    <source>
        <dbReference type="Pfam" id="PF18116"/>
    </source>
</evidence>
<dbReference type="GO" id="GO:0006886">
    <property type="term" value="P:intracellular protein transport"/>
    <property type="evidence" value="ECO:0007669"/>
    <property type="project" value="TreeGrafter"/>
</dbReference>
<keyword evidence="2" id="KW-0813">Transport</keyword>
<feature type="transmembrane region" description="Helical" evidence="4">
    <location>
        <begin position="21"/>
        <end position="43"/>
    </location>
</feature>
<dbReference type="STRING" id="121845.A0A1S3CVM9"/>
<evidence type="ECO:0000256" key="2">
    <source>
        <dbReference type="ARBA" id="ARBA00022448"/>
    </source>
</evidence>
<dbReference type="PANTHER" id="PTHR12431">
    <property type="entry name" value="SORTING NEXIN 17 AND 27"/>
    <property type="match status" value="1"/>
</dbReference>
<keyword evidence="4" id="KW-0472">Membrane</keyword>
<evidence type="ECO:0000256" key="4">
    <source>
        <dbReference type="SAM" id="Phobius"/>
    </source>
</evidence>
<feature type="domain" description="Sorting nexin-17/31 FERM" evidence="5">
    <location>
        <begin position="139"/>
        <end position="252"/>
    </location>
</feature>
<dbReference type="Gene3D" id="3.10.20.90">
    <property type="entry name" value="Phosphatidylinositol 3-kinase Catalytic Subunit, Chain A, domain 1"/>
    <property type="match status" value="1"/>
</dbReference>
<accession>A0A1S3CVM9</accession>
<reference evidence="9" key="1">
    <citation type="submission" date="2025-08" db="UniProtKB">
        <authorList>
            <consortium name="RefSeq"/>
        </authorList>
    </citation>
    <scope>IDENTIFICATION</scope>
</reference>
<dbReference type="Pfam" id="PF18116">
    <property type="entry name" value="SNX17_FERM_C"/>
    <property type="match status" value="1"/>
</dbReference>
<keyword evidence="4" id="KW-1133">Transmembrane helix</keyword>
<name>A0A1S3CVM9_DIACI</name>
<keyword evidence="8" id="KW-1185">Reference proteome</keyword>
<dbReference type="FunFam" id="2.30.29.30:FF:000145">
    <property type="entry name" value="Sorting nexin-17 isoform1"/>
    <property type="match status" value="1"/>
</dbReference>
<dbReference type="Pfam" id="PF21271">
    <property type="entry name" value="SNX17-31_F2_FERM"/>
    <property type="match status" value="1"/>
</dbReference>
<dbReference type="GO" id="GO:0032456">
    <property type="term" value="P:endocytic recycling"/>
    <property type="evidence" value="ECO:0007669"/>
    <property type="project" value="TreeGrafter"/>
</dbReference>
<evidence type="ECO:0000259" key="6">
    <source>
        <dbReference type="Pfam" id="PF21271"/>
    </source>
</evidence>
<dbReference type="KEGG" id="dci:103506054"/>
<protein>
    <submittedName>
        <fullName evidence="9">Sorting nexin-17-like</fullName>
    </submittedName>
</protein>
<keyword evidence="3" id="KW-0653">Protein transport</keyword>
<dbReference type="Gene3D" id="1.20.80.60">
    <property type="match status" value="1"/>
</dbReference>
<keyword evidence="4" id="KW-0812">Transmembrane</keyword>